<dbReference type="HOGENOM" id="CLU_2053228_0_0_1"/>
<organism evidence="1">
    <name type="scientific">Oryza barthii</name>
    <dbReference type="NCBI Taxonomy" id="65489"/>
    <lineage>
        <taxon>Eukaryota</taxon>
        <taxon>Viridiplantae</taxon>
        <taxon>Streptophyta</taxon>
        <taxon>Embryophyta</taxon>
        <taxon>Tracheophyta</taxon>
        <taxon>Spermatophyta</taxon>
        <taxon>Magnoliopsida</taxon>
        <taxon>Liliopsida</taxon>
        <taxon>Poales</taxon>
        <taxon>Poaceae</taxon>
        <taxon>BOP clade</taxon>
        <taxon>Oryzoideae</taxon>
        <taxon>Oryzeae</taxon>
        <taxon>Oryzinae</taxon>
        <taxon>Oryza</taxon>
    </lineage>
</organism>
<reference evidence="1" key="1">
    <citation type="journal article" date="2009" name="Rice">
        <title>De Novo Next Generation Sequencing of Plant Genomes.</title>
        <authorList>
            <person name="Rounsley S."/>
            <person name="Marri P.R."/>
            <person name="Yu Y."/>
            <person name="He R."/>
            <person name="Sisneros N."/>
            <person name="Goicoechea J.L."/>
            <person name="Lee S.J."/>
            <person name="Angelova A."/>
            <person name="Kudrna D."/>
            <person name="Luo M."/>
            <person name="Affourtit J."/>
            <person name="Desany B."/>
            <person name="Knight J."/>
            <person name="Niazi F."/>
            <person name="Egholm M."/>
            <person name="Wing R.A."/>
        </authorList>
    </citation>
    <scope>NUCLEOTIDE SEQUENCE [LARGE SCALE GENOMIC DNA]</scope>
    <source>
        <strain evidence="1">cv. IRGC 105608</strain>
    </source>
</reference>
<dbReference type="Proteomes" id="UP000026960">
    <property type="component" value="Chromosome 8"/>
</dbReference>
<dbReference type="EnsemblPlants" id="OBART08G19800.1">
    <property type="protein sequence ID" value="OBART08G19800.1"/>
    <property type="gene ID" value="OBART08G19800"/>
</dbReference>
<reference evidence="1" key="2">
    <citation type="submission" date="2015-03" db="UniProtKB">
        <authorList>
            <consortium name="EnsemblPlants"/>
        </authorList>
    </citation>
    <scope>IDENTIFICATION</scope>
</reference>
<protein>
    <submittedName>
        <fullName evidence="1">Uncharacterized protein</fullName>
    </submittedName>
</protein>
<sequence length="120" mass="12906">MWLGGAVGRHVHARWRRNSGRDSTPKGLIAKIGGGFSFYVIRRSYRSEVLPRDGRMTKFGGARLSADETGAASGRRRLCSMRGSQRPAASTPSMATAAAKLFLHSLQPPAPAGEPRNGDL</sequence>
<name>A0A0D3H1Y1_9ORYZ</name>
<dbReference type="PaxDb" id="65489-OBART08G19800.1"/>
<accession>A0A0D3H1Y1</accession>
<dbReference type="Gramene" id="OBART08G19800.1">
    <property type="protein sequence ID" value="OBART08G19800.1"/>
    <property type="gene ID" value="OBART08G19800"/>
</dbReference>
<keyword evidence="2" id="KW-1185">Reference proteome</keyword>
<proteinExistence type="predicted"/>
<evidence type="ECO:0000313" key="2">
    <source>
        <dbReference type="Proteomes" id="UP000026960"/>
    </source>
</evidence>
<dbReference type="AlphaFoldDB" id="A0A0D3H1Y1"/>
<evidence type="ECO:0000313" key="1">
    <source>
        <dbReference type="EnsemblPlants" id="OBART08G19800.1"/>
    </source>
</evidence>